<keyword evidence="2" id="KW-1185">Reference proteome</keyword>
<comment type="caution">
    <text evidence="1">The sequence shown here is derived from an EMBL/GenBank/DDBJ whole genome shotgun (WGS) entry which is preliminary data.</text>
</comment>
<evidence type="ECO:0000313" key="1">
    <source>
        <dbReference type="EMBL" id="MBX0297347.1"/>
    </source>
</evidence>
<dbReference type="InterPro" id="IPR053199">
    <property type="entry name" value="cDPG_synthetase-like"/>
</dbReference>
<accession>A0AAW4PGY4</accession>
<proteinExistence type="predicted"/>
<protein>
    <submittedName>
        <fullName evidence="1">Uncharacterized protein</fullName>
    </submittedName>
</protein>
<dbReference type="PANTHER" id="PTHR42869">
    <property type="entry name" value="SLL0572 PROTEIN"/>
    <property type="match status" value="1"/>
</dbReference>
<dbReference type="AlphaFoldDB" id="A0AAW4PGY4"/>
<dbReference type="RefSeq" id="WP_220581935.1">
    <property type="nucleotide sequence ID" value="NZ_RKLT01000018.1"/>
</dbReference>
<dbReference type="EMBL" id="RKLT01000018">
    <property type="protein sequence ID" value="MBX0297347.1"/>
    <property type="molecule type" value="Genomic_DNA"/>
</dbReference>
<sequence>MHANSTITADRNAIAGKRVLVVEDGPTITHGDAPHGAGLIAARKYGAGEIIDPEPAAVGSFKRVFEEYDHLDAVLPAMGYSDEQIRDLEATIRNAAPDVVVSGPPHDLARLIDIDSPIVRVRYELEEKDVTLDTVLDRHAQVWNL</sequence>
<evidence type="ECO:0000313" key="2">
    <source>
        <dbReference type="Proteomes" id="UP001430455"/>
    </source>
</evidence>
<gene>
    <name evidence="1" type="ORF">EGH23_20930</name>
</gene>
<dbReference type="PANTHER" id="PTHR42869:SF1">
    <property type="entry name" value="SLL0572 PROTEIN"/>
    <property type="match status" value="1"/>
</dbReference>
<reference evidence="1 2" key="1">
    <citation type="submission" date="2021-06" db="EMBL/GenBank/DDBJ databases">
        <title>Halomicroarcula sp. a new haloarchaeum isolated from saline soil.</title>
        <authorList>
            <person name="Duran-Viseras A."/>
            <person name="Sanchez-Porro C."/>
            <person name="Ventosa A."/>
        </authorList>
    </citation>
    <scope>NUCLEOTIDE SEQUENCE [LARGE SCALE GENOMIC DNA]</scope>
    <source>
        <strain evidence="1 2">F27</strain>
    </source>
</reference>
<organism evidence="1 2">
    <name type="scientific">Haloarcula nitratireducens</name>
    <dbReference type="NCBI Taxonomy" id="2487749"/>
    <lineage>
        <taxon>Archaea</taxon>
        <taxon>Methanobacteriati</taxon>
        <taxon>Methanobacteriota</taxon>
        <taxon>Stenosarchaea group</taxon>
        <taxon>Halobacteria</taxon>
        <taxon>Halobacteriales</taxon>
        <taxon>Haloarculaceae</taxon>
        <taxon>Haloarcula</taxon>
    </lineage>
</organism>
<dbReference type="Proteomes" id="UP001430455">
    <property type="component" value="Unassembled WGS sequence"/>
</dbReference>
<name>A0AAW4PGY4_9EURY</name>